<reference evidence="2" key="1">
    <citation type="journal article" date="2023" name="Nat. Plants">
        <title>Single-cell RNA sequencing provides a high-resolution roadmap for understanding the multicellular compartmentation of specialized metabolism.</title>
        <authorList>
            <person name="Sun S."/>
            <person name="Shen X."/>
            <person name="Li Y."/>
            <person name="Li Y."/>
            <person name="Wang S."/>
            <person name="Li R."/>
            <person name="Zhang H."/>
            <person name="Shen G."/>
            <person name="Guo B."/>
            <person name="Wei J."/>
            <person name="Xu J."/>
            <person name="St-Pierre B."/>
            <person name="Chen S."/>
            <person name="Sun C."/>
        </authorList>
    </citation>
    <scope>NUCLEOTIDE SEQUENCE [LARGE SCALE GENOMIC DNA]</scope>
</reference>
<gene>
    <name evidence="1" type="ORF">M9H77_26020</name>
</gene>
<dbReference type="EMBL" id="CM044706">
    <property type="protein sequence ID" value="KAI5657227.1"/>
    <property type="molecule type" value="Genomic_DNA"/>
</dbReference>
<accession>A0ACC0AB69</accession>
<keyword evidence="2" id="KW-1185">Reference proteome</keyword>
<evidence type="ECO:0000313" key="2">
    <source>
        <dbReference type="Proteomes" id="UP001060085"/>
    </source>
</evidence>
<dbReference type="Proteomes" id="UP001060085">
    <property type="component" value="Linkage Group LG06"/>
</dbReference>
<name>A0ACC0AB69_CATRO</name>
<proteinExistence type="predicted"/>
<comment type="caution">
    <text evidence="1">The sequence shown here is derived from an EMBL/GenBank/DDBJ whole genome shotgun (WGS) entry which is preliminary data.</text>
</comment>
<evidence type="ECO:0000313" key="1">
    <source>
        <dbReference type="EMBL" id="KAI5657227.1"/>
    </source>
</evidence>
<sequence length="667" mass="74523">MERENYKRHSTEGQQNKLQRPFNNTISAIFIFGDSTVDSGNNDYIKTAAKSNFPPYGKDFVNHTPTGRFTNGRLVTDFIAEYIGLKETVPPYLDPNLNLDELLTGVSFASAGTGYDPLTAQISSVIPIQDQLLYFREYKSRIAFAVGQEKANSIINKAAYIISCGTNDFVVNYFSTPFRRYSFSVSSYMNFVLHNLQQLAQGLVEEGAEKIALVGLPPMGCLPIMITLNEGFSDSRQCIDKFSSVARDYNKVLKKIVKSMQLYHPTNPNFKVVYGNIYDPLEDMIIRNPQKYGFSDVNTGCCGTGLIEGAILCNPESSICSDASQNVFWDSVHPTETTYYHLFKALHSTSDPGNNNYISTPFKSNFPPYGRDFFNQIPTGRFSNGRLANDYIANYLGIKDYVPPYLDSSLSMEELMTGVSFASAGSGFDPLTPTLSNVISMSSQLEYLKEYKSRLAEKIGMDKTEDVIRKSLFLVSAGTNDFVVNYFTIPIRRRNYTIPLYIDFCLQHLQHFMQGILDVGARHIGVAGLPPMGCLPIVITLYSKNPFTDRGCISNFSDIAQSYNQKLQSQLNSIQAGLADQGHKIGYLDIYGPLADMTAQAEKYDFKEVNSGCCGTGYVEASYLCNPKSYVCEDASKYVFWDSIHPTQRSYDIVSQSLQPTIDSIVH</sequence>
<protein>
    <submittedName>
        <fullName evidence="1">Uncharacterized protein</fullName>
    </submittedName>
</protein>
<organism evidence="1 2">
    <name type="scientific">Catharanthus roseus</name>
    <name type="common">Madagascar periwinkle</name>
    <name type="synonym">Vinca rosea</name>
    <dbReference type="NCBI Taxonomy" id="4058"/>
    <lineage>
        <taxon>Eukaryota</taxon>
        <taxon>Viridiplantae</taxon>
        <taxon>Streptophyta</taxon>
        <taxon>Embryophyta</taxon>
        <taxon>Tracheophyta</taxon>
        <taxon>Spermatophyta</taxon>
        <taxon>Magnoliopsida</taxon>
        <taxon>eudicotyledons</taxon>
        <taxon>Gunneridae</taxon>
        <taxon>Pentapetalae</taxon>
        <taxon>asterids</taxon>
        <taxon>lamiids</taxon>
        <taxon>Gentianales</taxon>
        <taxon>Apocynaceae</taxon>
        <taxon>Rauvolfioideae</taxon>
        <taxon>Vinceae</taxon>
        <taxon>Catharanthinae</taxon>
        <taxon>Catharanthus</taxon>
    </lineage>
</organism>